<proteinExistence type="predicted"/>
<keyword evidence="1" id="KW-0812">Transmembrane</keyword>
<evidence type="ECO:0000313" key="3">
    <source>
        <dbReference type="Proteomes" id="UP000176405"/>
    </source>
</evidence>
<reference evidence="2 3" key="1">
    <citation type="journal article" date="2016" name="Nat. Commun.">
        <title>Thousands of microbial genomes shed light on interconnected biogeochemical processes in an aquifer system.</title>
        <authorList>
            <person name="Anantharaman K."/>
            <person name="Brown C.T."/>
            <person name="Hug L.A."/>
            <person name="Sharon I."/>
            <person name="Castelle C.J."/>
            <person name="Probst A.J."/>
            <person name="Thomas B.C."/>
            <person name="Singh A."/>
            <person name="Wilkins M.J."/>
            <person name="Karaoz U."/>
            <person name="Brodie E.L."/>
            <person name="Williams K.H."/>
            <person name="Hubbard S.S."/>
            <person name="Banfield J.F."/>
        </authorList>
    </citation>
    <scope>NUCLEOTIDE SEQUENCE [LARGE SCALE GENOMIC DNA]</scope>
</reference>
<evidence type="ECO:0000313" key="2">
    <source>
        <dbReference type="EMBL" id="OGE35193.1"/>
    </source>
</evidence>
<dbReference type="AlphaFoldDB" id="A0A1F5K2Q8"/>
<feature type="transmembrane region" description="Helical" evidence="1">
    <location>
        <begin position="39"/>
        <end position="58"/>
    </location>
</feature>
<protein>
    <submittedName>
        <fullName evidence="2">Uncharacterized protein</fullName>
    </submittedName>
</protein>
<accession>A0A1F5K2Q8</accession>
<organism evidence="2 3">
    <name type="scientific">Candidatus Daviesbacteria bacterium RIFCSPHIGHO2_12_FULL_43_11</name>
    <dbReference type="NCBI Taxonomy" id="1797780"/>
    <lineage>
        <taxon>Bacteria</taxon>
        <taxon>Candidatus Daviesiibacteriota</taxon>
    </lineage>
</organism>
<comment type="caution">
    <text evidence="2">The sequence shown here is derived from an EMBL/GenBank/DDBJ whole genome shotgun (WGS) entry which is preliminary data.</text>
</comment>
<dbReference type="Proteomes" id="UP000176405">
    <property type="component" value="Unassembled WGS sequence"/>
</dbReference>
<name>A0A1F5K2Q8_9BACT</name>
<feature type="transmembrane region" description="Helical" evidence="1">
    <location>
        <begin position="12"/>
        <end position="33"/>
    </location>
</feature>
<keyword evidence="1" id="KW-0472">Membrane</keyword>
<sequence length="137" mass="15472">MTKPVKAEDIELKPAHFLIIIVSLILIFIIIQILDPLGLSFGFVYLLIIIAILVSLLIRFKFPINDRYASPFGVEGAQAISHLWGYISDKKVKTSRKISVILLGLLISLFMTGFIFVPFILEKIGIKFSFSLLDYVK</sequence>
<gene>
    <name evidence="2" type="ORF">A3E45_02830</name>
</gene>
<evidence type="ECO:0000256" key="1">
    <source>
        <dbReference type="SAM" id="Phobius"/>
    </source>
</evidence>
<keyword evidence="1" id="KW-1133">Transmembrane helix</keyword>
<dbReference type="EMBL" id="MFDH01000027">
    <property type="protein sequence ID" value="OGE35193.1"/>
    <property type="molecule type" value="Genomic_DNA"/>
</dbReference>
<feature type="transmembrane region" description="Helical" evidence="1">
    <location>
        <begin position="100"/>
        <end position="121"/>
    </location>
</feature>